<organism evidence="1 2">
    <name type="scientific">Tunturiibacter gelidiferens</name>
    <dbReference type="NCBI Taxonomy" id="3069689"/>
    <lineage>
        <taxon>Bacteria</taxon>
        <taxon>Pseudomonadati</taxon>
        <taxon>Acidobacteriota</taxon>
        <taxon>Terriglobia</taxon>
        <taxon>Terriglobales</taxon>
        <taxon>Acidobacteriaceae</taxon>
        <taxon>Tunturiibacter</taxon>
    </lineage>
</organism>
<reference evidence="1" key="1">
    <citation type="submission" date="2020-08" db="EMBL/GenBank/DDBJ databases">
        <title>Genomic Encyclopedia of Type Strains, Phase IV (KMG-V): Genome sequencing to study the core and pangenomes of soil and plant-associated prokaryotes.</title>
        <authorList>
            <person name="Whitman W."/>
        </authorList>
    </citation>
    <scope>NUCLEOTIDE SEQUENCE</scope>
    <source>
        <strain evidence="1">M8UP15</strain>
    </source>
</reference>
<proteinExistence type="predicted"/>
<protein>
    <submittedName>
        <fullName evidence="1">Site-specific recombinase XerD</fullName>
    </submittedName>
</protein>
<gene>
    <name evidence="1" type="ORF">HDF13_000580</name>
</gene>
<comment type="caution">
    <text evidence="1">The sequence shown here is derived from an EMBL/GenBank/DDBJ whole genome shotgun (WGS) entry which is preliminary data.</text>
</comment>
<evidence type="ECO:0000313" key="2">
    <source>
        <dbReference type="Proteomes" id="UP000569005"/>
    </source>
</evidence>
<dbReference type="Proteomes" id="UP000569005">
    <property type="component" value="Unassembled WGS sequence"/>
</dbReference>
<keyword evidence="2" id="KW-1185">Reference proteome</keyword>
<evidence type="ECO:0000313" key="1">
    <source>
        <dbReference type="EMBL" id="MBB5338247.1"/>
    </source>
</evidence>
<accession>A0ACC5NUK6</accession>
<name>A0ACC5NUK6_9BACT</name>
<dbReference type="EMBL" id="JACHEA010000001">
    <property type="protein sequence ID" value="MBB5338247.1"/>
    <property type="molecule type" value="Genomic_DNA"/>
</dbReference>
<sequence>MDLKTVQEQLGHNNIESTMRYLASQKGKEKRSKVESVWAEAAEVVVPHVDFLKSTGVL</sequence>